<keyword evidence="2" id="KW-1133">Transmembrane helix</keyword>
<reference evidence="3 4" key="1">
    <citation type="journal article" date="2017" name="BMC Genomics">
        <title>Whole-genome assembly of Babesia ovata and comparative genomics between closely related pathogens.</title>
        <authorList>
            <person name="Yamagishi J."/>
            <person name="Asada M."/>
            <person name="Hakimi H."/>
            <person name="Tanaka T.Q."/>
            <person name="Sugimoto C."/>
            <person name="Kawazu S."/>
        </authorList>
    </citation>
    <scope>NUCLEOTIDE SEQUENCE [LARGE SCALE GENOMIC DNA]</scope>
    <source>
        <strain evidence="3 4">Miyake</strain>
    </source>
</reference>
<dbReference type="GeneID" id="39876793"/>
<dbReference type="RefSeq" id="XP_028869266.1">
    <property type="nucleotide sequence ID" value="XM_029013433.1"/>
</dbReference>
<evidence type="ECO:0000256" key="2">
    <source>
        <dbReference type="SAM" id="Phobius"/>
    </source>
</evidence>
<feature type="coiled-coil region" evidence="1">
    <location>
        <begin position="209"/>
        <end position="254"/>
    </location>
</feature>
<evidence type="ECO:0000313" key="4">
    <source>
        <dbReference type="Proteomes" id="UP000236319"/>
    </source>
</evidence>
<proteinExistence type="predicted"/>
<dbReference type="OrthoDB" id="366923at2759"/>
<gene>
    <name evidence="3" type="ORF">BOVATA_045160</name>
</gene>
<feature type="transmembrane region" description="Helical" evidence="2">
    <location>
        <begin position="1662"/>
        <end position="1685"/>
    </location>
</feature>
<name>A0A2H6KJ50_9APIC</name>
<keyword evidence="4" id="KW-1185">Reference proteome</keyword>
<dbReference type="EMBL" id="BDSA01000011">
    <property type="protein sequence ID" value="GBE63023.1"/>
    <property type="molecule type" value="Genomic_DNA"/>
</dbReference>
<dbReference type="SUPFAM" id="SSF58113">
    <property type="entry name" value="Apolipoprotein A-I"/>
    <property type="match status" value="1"/>
</dbReference>
<dbReference type="VEuPathDB" id="PiroplasmaDB:BOVATA_045160"/>
<keyword evidence="1" id="KW-0175">Coiled coil</keyword>
<evidence type="ECO:0000313" key="3">
    <source>
        <dbReference type="EMBL" id="GBE63023.1"/>
    </source>
</evidence>
<keyword evidence="2" id="KW-0472">Membrane</keyword>
<keyword evidence="2" id="KW-0812">Transmembrane</keyword>
<dbReference type="Proteomes" id="UP000236319">
    <property type="component" value="Unassembled WGS sequence"/>
</dbReference>
<sequence>MSFLHGVLSNIHGHLGLHSYHITTAIDSLDTNKHRGKEGFNAAIRAVVKGVGEYNEGVRRSNQEVKKPIEVLYNYVKDNGAFDTDFNKIQVDKVTSKREDDEVKKAETLVTECLKNAKQFNDALDVSTKDEVKNAIEDLSGNLRDTVLRVRKTVEYETQSLSEMSRREAVVLKATKRRTAEILGHLGKQVNYQIETRVNGLVYGLNVKVARIQKQLEDINRELVEHVNELYKWIEQAESVLQDALSKVDEILKKVEWDDGNEYPRQIRSVVEQIKTSVMVLHSAGEAAREKVEEKVKEALTAVNAMNEAVKDGLGQIKIQVQSVIGEYVYNYVTAVQTKVRQIKGGKSSHDKGLEDIVNAMKAWVQTFTKDGSVKGSFGDKVADWVEYILVYNEFVKGLLKQYVEDLGMEKSKLNDNWDEREEQFSRDGNLQIAETIKIQLKDHGIDDAGQEVQSHIRLESDGTNKIDTYVVAVQAGCQTFARLLGPKIKEEIGVNVNGFVKGIAAKVEESVRSDDVSTSNPNLQSAVQYILHQLVVAAKQTGEELGSFTGDDASKMSANVHAALGVATVLDKDFDKALKKLEPHEYQSAKTFKSGSSATDQIDANIQQTISDALDKQIGPTGADGKVNIPSGKFSTYPTYIVQKNLSAKSILQGKEEEGKLPKAIGEIRTKVTEALTSIEQHKKFADDDLQSVTQKLSMFCGAIKQAAGEDNAEGLKKKLKQLKETYFKTGGTDATSIYKIYKDLSALQSRLAEGPIKDIETFLKDASRLRDETVEYLKEEVKKEIIDAQAKMVTHARKQYVTSIKDMLAAFAQKTTSELTLLPQQIENDRHVGAKGFMKKLHGQFISRIEDFFPKRDVSPDQQKKLKDFADIIRYLFNDFVELLYGQDDFGKSVHKFFEPSRQALHRLLTDLIASQHFDRTFNTNIDNFNTVLHNFAPKQFAGPCSPLLDALNAGLNRLGTELNKAYVSAYDGEKPTDGWVTEVTETSKSSDVASPKYKFTDEGEKCAKVCATLLSTLYTKLSDLRQRCKNGVRNGFNKDTINKTTRLGRFFDGEGFVVSDPDDQNGELQHKKGFTGQNIYAKLITEITGQNSQKYKLVSDDDDQHVDKRQIASGETIPSPKYSVLRDLVGHLHDYFSVNHYATSFSTKHPSSIKDMLQWLAGLPHNHIFTKLPHHVKTLFDRPKEREHEDYSAFQPHELKLDATVPLSAETIIKELGMVCSQSHSVLTSIQGHGHSGGIYACDFYTNSAKLVYPSNPGKCLDLLAEILSRLFHQLNFLYKQCTYPMDLGGWRNCWYGQGVGGSGWQCNEKQCANLECKLTPNQRANLSANQNGNQTCEQHPKCGLKSPLQSFLEDGLQAFLPHRFSQNNCKITCDAPNHRGVPCKTPFGLVDLSTVASHTSSGSRLYRALKELCGTSASPLSRPPQTLGDLFSFYHSFITTWGDKGRKHKKDAFDLAVQKAHFERPYEDLDVYSIFNGSHSAKVAGHGNGDLLSLVCSTQSPGKCGLYLSSLSDHISATFSAKHGDKYLSWIVYMTETFYDLLKKLFDECNGSCGGDRPRCRIAKCPEICKVAKQPTKSHHRDPCKSIVNCNSTLPTLCKYGFTINSPSKMAGKDDPALKRTCHDLCTILEKIVKEGSVLYNLVHKTIPKYLFEIRSKFIWTLLSLWSLSLLYLLHILAVRLDVLKIRSHLRSPSSHRIAAQSLLAAARVKALANVKYFSP</sequence>
<evidence type="ECO:0008006" key="5">
    <source>
        <dbReference type="Google" id="ProtNLM"/>
    </source>
</evidence>
<organism evidence="3 4">
    <name type="scientific">Babesia ovata</name>
    <dbReference type="NCBI Taxonomy" id="189622"/>
    <lineage>
        <taxon>Eukaryota</taxon>
        <taxon>Sar</taxon>
        <taxon>Alveolata</taxon>
        <taxon>Apicomplexa</taxon>
        <taxon>Aconoidasida</taxon>
        <taxon>Piroplasmida</taxon>
        <taxon>Babesiidae</taxon>
        <taxon>Babesia</taxon>
    </lineage>
</organism>
<protein>
    <recommendedName>
        <fullName evidence="5">C3H1-type domain-containing protein</fullName>
    </recommendedName>
</protein>
<accession>A0A2H6KJ50</accession>
<evidence type="ECO:0000256" key="1">
    <source>
        <dbReference type="SAM" id="Coils"/>
    </source>
</evidence>
<comment type="caution">
    <text evidence="3">The sequence shown here is derived from an EMBL/GenBank/DDBJ whole genome shotgun (WGS) entry which is preliminary data.</text>
</comment>